<protein>
    <submittedName>
        <fullName evidence="1">Uncharacterized protein</fullName>
    </submittedName>
</protein>
<evidence type="ECO:0000313" key="2">
    <source>
        <dbReference type="Proteomes" id="UP000076482"/>
    </source>
</evidence>
<sequence length="88" mass="10348">MEKDSKELTYADFVKKELDRWVQLNSEGKELPGIVNRLLETAYKKHTGNTRETASLRKVIIECRVKREIEMVEELEATEKLIKKINEL</sequence>
<proteinExistence type="predicted"/>
<evidence type="ECO:0000313" key="1">
    <source>
        <dbReference type="EMBL" id="KZD71897.1"/>
    </source>
</evidence>
<dbReference type="EMBL" id="LJKE01000015">
    <property type="protein sequence ID" value="KZD71897.1"/>
    <property type="molecule type" value="Genomic_DNA"/>
</dbReference>
<dbReference type="PATRIC" id="fig|1396.535.peg.4103"/>
<gene>
    <name evidence="1" type="ORF">B4088_0358</name>
</gene>
<reference evidence="1 2" key="1">
    <citation type="submission" date="2015-09" db="EMBL/GenBank/DDBJ databases">
        <title>Bacillus cereus food isolates.</title>
        <authorList>
            <person name="Boekhorst J."/>
        </authorList>
    </citation>
    <scope>NUCLEOTIDE SEQUENCE [LARGE SCALE GENOMIC DNA]</scope>
    <source>
        <strain evidence="1 2">B4088</strain>
    </source>
</reference>
<dbReference type="AlphaFoldDB" id="A0A164QMB6"/>
<organism evidence="1 2">
    <name type="scientific">Bacillus cereus</name>
    <dbReference type="NCBI Taxonomy" id="1396"/>
    <lineage>
        <taxon>Bacteria</taxon>
        <taxon>Bacillati</taxon>
        <taxon>Bacillota</taxon>
        <taxon>Bacilli</taxon>
        <taxon>Bacillales</taxon>
        <taxon>Bacillaceae</taxon>
        <taxon>Bacillus</taxon>
        <taxon>Bacillus cereus group</taxon>
    </lineage>
</organism>
<dbReference type="RefSeq" id="WP_063259594.1">
    <property type="nucleotide sequence ID" value="NZ_LJKE01000015.1"/>
</dbReference>
<accession>A0A164QMB6</accession>
<name>A0A164QMB6_BACCE</name>
<comment type="caution">
    <text evidence="1">The sequence shown here is derived from an EMBL/GenBank/DDBJ whole genome shotgun (WGS) entry which is preliminary data.</text>
</comment>
<dbReference type="Proteomes" id="UP000076482">
    <property type="component" value="Unassembled WGS sequence"/>
</dbReference>